<comment type="caution">
    <text evidence="3">The sequence shown here is derived from an EMBL/GenBank/DDBJ whole genome shotgun (WGS) entry which is preliminary data.</text>
</comment>
<evidence type="ECO:0000313" key="4">
    <source>
        <dbReference type="Proteomes" id="UP001274896"/>
    </source>
</evidence>
<evidence type="ECO:0000256" key="1">
    <source>
        <dbReference type="SAM" id="MobiDB-lite"/>
    </source>
</evidence>
<dbReference type="InterPro" id="IPR005162">
    <property type="entry name" value="Retrotrans_gag_dom"/>
</dbReference>
<dbReference type="Proteomes" id="UP001274896">
    <property type="component" value="Unassembled WGS sequence"/>
</dbReference>
<feature type="domain" description="Retrotransposon gag" evidence="2">
    <location>
        <begin position="83"/>
        <end position="159"/>
    </location>
</feature>
<evidence type="ECO:0000259" key="2">
    <source>
        <dbReference type="Pfam" id="PF03732"/>
    </source>
</evidence>
<reference evidence="3" key="1">
    <citation type="submission" date="2023-06" db="EMBL/GenBank/DDBJ databases">
        <title>Male Hemibagrus guttatus genome.</title>
        <authorList>
            <person name="Bian C."/>
        </authorList>
    </citation>
    <scope>NUCLEOTIDE SEQUENCE</scope>
    <source>
        <strain evidence="3">Male_cb2023</strain>
        <tissue evidence="3">Muscle</tissue>
    </source>
</reference>
<sequence length="165" mass="17981">MRMDPATSASGGSPLQDTSAPTDPSELREIIVRQGALIRSFQDQVEALQSQLRSASAAAPSRDLPAAHEMYREEGTQCAFLLSLLTGKALEWASAVWGADPLIRSSFSYFTGMIWEVFQYPAGGKDISLQLMELRQGSDSVADYVIKFRTLAAQSGWNEAGKPHL</sequence>
<feature type="compositionally biased region" description="Polar residues" evidence="1">
    <location>
        <begin position="7"/>
        <end position="22"/>
    </location>
</feature>
<accession>A0AAE0RF94</accession>
<evidence type="ECO:0000313" key="3">
    <source>
        <dbReference type="EMBL" id="KAK3551994.1"/>
    </source>
</evidence>
<protein>
    <recommendedName>
        <fullName evidence="2">Retrotransposon gag domain-containing protein</fullName>
    </recommendedName>
</protein>
<gene>
    <name evidence="3" type="ORF">QTP70_031614</name>
</gene>
<keyword evidence="4" id="KW-1185">Reference proteome</keyword>
<dbReference type="AlphaFoldDB" id="A0AAE0RF94"/>
<proteinExistence type="predicted"/>
<feature type="region of interest" description="Disordered" evidence="1">
    <location>
        <begin position="1"/>
        <end position="25"/>
    </location>
</feature>
<name>A0AAE0RF94_9TELE</name>
<dbReference type="Pfam" id="PF03732">
    <property type="entry name" value="Retrotrans_gag"/>
    <property type="match status" value="1"/>
</dbReference>
<organism evidence="3 4">
    <name type="scientific">Hemibagrus guttatus</name>
    <dbReference type="NCBI Taxonomy" id="175788"/>
    <lineage>
        <taxon>Eukaryota</taxon>
        <taxon>Metazoa</taxon>
        <taxon>Chordata</taxon>
        <taxon>Craniata</taxon>
        <taxon>Vertebrata</taxon>
        <taxon>Euteleostomi</taxon>
        <taxon>Actinopterygii</taxon>
        <taxon>Neopterygii</taxon>
        <taxon>Teleostei</taxon>
        <taxon>Ostariophysi</taxon>
        <taxon>Siluriformes</taxon>
        <taxon>Bagridae</taxon>
        <taxon>Hemibagrus</taxon>
    </lineage>
</organism>
<dbReference type="EMBL" id="JAUCMX010000003">
    <property type="protein sequence ID" value="KAK3551994.1"/>
    <property type="molecule type" value="Genomic_DNA"/>
</dbReference>